<dbReference type="Gene3D" id="3.30.70.100">
    <property type="match status" value="2"/>
</dbReference>
<organism evidence="7 8">
    <name type="scientific">Trichinella murrelli</name>
    <dbReference type="NCBI Taxonomy" id="144512"/>
    <lineage>
        <taxon>Eukaryota</taxon>
        <taxon>Metazoa</taxon>
        <taxon>Ecdysozoa</taxon>
        <taxon>Nematoda</taxon>
        <taxon>Enoplea</taxon>
        <taxon>Dorylaimia</taxon>
        <taxon>Trichinellida</taxon>
        <taxon>Trichinellidae</taxon>
        <taxon>Trichinella</taxon>
    </lineage>
</organism>
<dbReference type="InterPro" id="IPR012577">
    <property type="entry name" value="NIPSNAP"/>
</dbReference>
<dbReference type="Pfam" id="PF07978">
    <property type="entry name" value="NIPSNAP"/>
    <property type="match status" value="2"/>
</dbReference>
<evidence type="ECO:0000313" key="7">
    <source>
        <dbReference type="EMBL" id="KRX51080.1"/>
    </source>
</evidence>
<feature type="domain" description="NIPSNAP" evidence="6">
    <location>
        <begin position="674"/>
        <end position="742"/>
    </location>
</feature>
<dbReference type="PANTHER" id="PTHR13375">
    <property type="entry name" value="FMS INTERACTING PROTEIN"/>
    <property type="match status" value="1"/>
</dbReference>
<dbReference type="AlphaFoldDB" id="A0A0V0UJ31"/>
<protein>
    <submittedName>
        <fullName evidence="7">Putative NipSnap protein K02D10.1</fullName>
    </submittedName>
</protein>
<comment type="caution">
    <text evidence="7">The sequence shown here is derived from an EMBL/GenBank/DDBJ whole genome shotgun (WGS) entry which is preliminary data.</text>
</comment>
<evidence type="ECO:0000256" key="3">
    <source>
        <dbReference type="ARBA" id="ARBA00023242"/>
    </source>
</evidence>
<comment type="similarity">
    <text evidence="2">Belongs to the THOC5 family.</text>
</comment>
<evidence type="ECO:0000259" key="6">
    <source>
        <dbReference type="Pfam" id="PF07978"/>
    </source>
</evidence>
<name>A0A0V0UJ31_9BILA</name>
<evidence type="ECO:0000256" key="2">
    <source>
        <dbReference type="ARBA" id="ARBA00008044"/>
    </source>
</evidence>
<keyword evidence="8" id="KW-1185">Reference proteome</keyword>
<dbReference type="GO" id="GO:0003729">
    <property type="term" value="F:mRNA binding"/>
    <property type="evidence" value="ECO:0007669"/>
    <property type="project" value="TreeGrafter"/>
</dbReference>
<accession>A0A0V0UJ31</accession>
<dbReference type="InterPro" id="IPR011008">
    <property type="entry name" value="Dimeric_a/b-barrel"/>
</dbReference>
<feature type="coiled-coil region" evidence="4">
    <location>
        <begin position="173"/>
        <end position="203"/>
    </location>
</feature>
<evidence type="ECO:0000256" key="5">
    <source>
        <dbReference type="SAM" id="MobiDB-lite"/>
    </source>
</evidence>
<evidence type="ECO:0000256" key="1">
    <source>
        <dbReference type="ARBA" id="ARBA00004123"/>
    </source>
</evidence>
<proteinExistence type="inferred from homology"/>
<sequence>MALPDQEQDSQSENDVQIFFEKEDQDASSADASAFTVEFHQIIEHLLMRMSTDKSTLSIDEVQENNLVSVALLKQLNRLFQYKNSILKEELQKVIKEVEQKFAKLQNAQQEVSLIVKEKEHHLNFSSDDQKIALIPLEQFFAEACTDESKKELIEKCPQELHTARLAWELETRKRLGEEIKQLEELNKKIIAENCALKKKLDEFNPLLLTVIKAVRPLQELVGWDSNNDTLFQERLQHLPRPLFFIFMEIIAFNDIHDEKISVNIKGDLTKLAVNLARSSSLQDVSEMESDTTDGEMLTSVEDESRVEEEKRMQENLREYHLSVHPLSVQLEIALDNGCVLSLKLQYLTRLKLLSVHTNVQLPNEASSARFSHFLFNESLLDFLFPNDSGTTCPDVAMAAKLQYYKIDISEEIETIGRMDFWLQRLGNLVPVTQQRSDVTVMRENLNLNDLNISDSLDFLFTVIAAMKRRMRIRFSLLQQLISMWSLELKYPDSVASWSSVASAVEFVSWRCATFADFQNHEATKLQCENELINNKDWFFKASFKLQTLQLEVLLAVSCKYPDVAPKLFFCFSKNSDKYTSFNNEIVRAMERHVNFVCIKKIPPEYKDEVLSVQFKCVPILMHLALHLNFGIDENRDSLIDNILPNMHRGRDREPPLACAYESFSNISGCSNHNVQPGKMESYLKNYENYSKLLEHKSPAQLLGSWSTVYGTEDQAIHLWRFTTGYAGVDETFQLRVRDKEIRFLSDEFAKQCQQRSSSLALSFAFWGEPQPRCSENLEKAINYRRKGDQNVAGFFAQVGRLYKVTHIWAYKSLENRRILREDNWRAPGWDMHVAYTVKMESNILIPTPFSKMQ</sequence>
<keyword evidence="3" id="KW-0539">Nucleus</keyword>
<keyword evidence="4" id="KW-0175">Coiled coil</keyword>
<dbReference type="GO" id="GO:0006406">
    <property type="term" value="P:mRNA export from nucleus"/>
    <property type="evidence" value="ECO:0007669"/>
    <property type="project" value="TreeGrafter"/>
</dbReference>
<reference evidence="7 8" key="1">
    <citation type="submission" date="2015-01" db="EMBL/GenBank/DDBJ databases">
        <title>Evolution of Trichinella species and genotypes.</title>
        <authorList>
            <person name="Korhonen P.K."/>
            <person name="Edoardo P."/>
            <person name="Giuseppe L.R."/>
            <person name="Gasser R.B."/>
        </authorList>
    </citation>
    <scope>NUCLEOTIDE SEQUENCE [LARGE SCALE GENOMIC DNA]</scope>
    <source>
        <strain evidence="7">ISS417</strain>
    </source>
</reference>
<dbReference type="Pfam" id="PF09766">
    <property type="entry name" value="FmiP_Thoc5"/>
    <property type="match status" value="1"/>
</dbReference>
<evidence type="ECO:0000313" key="8">
    <source>
        <dbReference type="Proteomes" id="UP000055048"/>
    </source>
</evidence>
<dbReference type="Proteomes" id="UP000055048">
    <property type="component" value="Unassembled WGS sequence"/>
</dbReference>
<comment type="subcellular location">
    <subcellularLocation>
        <location evidence="1">Nucleus</location>
    </subcellularLocation>
</comment>
<feature type="region of interest" description="Disordered" evidence="5">
    <location>
        <begin position="285"/>
        <end position="306"/>
    </location>
</feature>
<gene>
    <name evidence="7" type="primary">NF2</name>
    <name evidence="7" type="ORF">T05_410</name>
</gene>
<dbReference type="SUPFAM" id="SSF54909">
    <property type="entry name" value="Dimeric alpha+beta barrel"/>
    <property type="match status" value="2"/>
</dbReference>
<evidence type="ECO:0000256" key="4">
    <source>
        <dbReference type="SAM" id="Coils"/>
    </source>
</evidence>
<dbReference type="GO" id="GO:0000445">
    <property type="term" value="C:THO complex part of transcription export complex"/>
    <property type="evidence" value="ECO:0007669"/>
    <property type="project" value="TreeGrafter"/>
</dbReference>
<feature type="domain" description="NIPSNAP" evidence="6">
    <location>
        <begin position="775"/>
        <end position="852"/>
    </location>
</feature>
<dbReference type="PANTHER" id="PTHR13375:SF3">
    <property type="entry name" value="THO COMPLEX SUBUNIT 5 HOMOLOG"/>
    <property type="match status" value="1"/>
</dbReference>
<dbReference type="InterPro" id="IPR019163">
    <property type="entry name" value="THO_Thoc5"/>
</dbReference>
<dbReference type="EMBL" id="JYDJ01000001">
    <property type="protein sequence ID" value="KRX51080.1"/>
    <property type="molecule type" value="Genomic_DNA"/>
</dbReference>